<dbReference type="Pfam" id="PF00483">
    <property type="entry name" value="NTP_transferase"/>
    <property type="match status" value="1"/>
</dbReference>
<dbReference type="PROSITE" id="PS00101">
    <property type="entry name" value="HEXAPEP_TRANSFERASES"/>
    <property type="match status" value="1"/>
</dbReference>
<dbReference type="STRING" id="402676.B6K2K2"/>
<dbReference type="InterPro" id="IPR005835">
    <property type="entry name" value="NTP_transferase_dom"/>
</dbReference>
<dbReference type="Pfam" id="PF25084">
    <property type="entry name" value="LbH_EIF2B"/>
    <property type="match status" value="1"/>
</dbReference>
<evidence type="ECO:0000259" key="10">
    <source>
        <dbReference type="PROSITE" id="PS51363"/>
    </source>
</evidence>
<evidence type="ECO:0000256" key="2">
    <source>
        <dbReference type="ARBA" id="ARBA00007878"/>
    </source>
</evidence>
<dbReference type="AlphaFoldDB" id="B6K2K2"/>
<dbReference type="PANTHER" id="PTHR45887:SF1">
    <property type="entry name" value="TRANSLATION INITIATION FACTOR EIF-2B SUBUNIT EPSILON"/>
    <property type="match status" value="1"/>
</dbReference>
<dbReference type="VEuPathDB" id="FungiDB:SJAG_02471"/>
<accession>B6K2K2</accession>
<evidence type="ECO:0000313" key="12">
    <source>
        <dbReference type="JaponicusDB" id="SJAG_02471"/>
    </source>
</evidence>
<dbReference type="SUPFAM" id="SSF51161">
    <property type="entry name" value="Trimeric LpxA-like enzymes"/>
    <property type="match status" value="1"/>
</dbReference>
<keyword evidence="3" id="KW-0963">Cytoplasm</keyword>
<keyword evidence="13" id="KW-1185">Reference proteome</keyword>
<keyword evidence="5" id="KW-0808">Transferase</keyword>
<comment type="subcellular location">
    <subcellularLocation>
        <location evidence="1">Cytoplasm</location>
        <location evidence="1">Cytosol</location>
    </subcellularLocation>
</comment>
<dbReference type="GO" id="GO:0005085">
    <property type="term" value="F:guanyl-nucleotide exchange factor activity"/>
    <property type="evidence" value="ECO:0000318"/>
    <property type="project" value="GO_Central"/>
</dbReference>
<keyword evidence="6" id="KW-0648">Protein biosynthesis</keyword>
<evidence type="ECO:0000256" key="8">
    <source>
        <dbReference type="ARBA" id="ARBA00044345"/>
    </source>
</evidence>
<evidence type="ECO:0000256" key="6">
    <source>
        <dbReference type="ARBA" id="ARBA00022917"/>
    </source>
</evidence>
<dbReference type="CDD" id="cd11558">
    <property type="entry name" value="W2_eIF2B_epsilon"/>
    <property type="match status" value="1"/>
</dbReference>
<gene>
    <name evidence="12" type="primary">tif225</name>
    <name evidence="11" type="ORF">SJAG_02471</name>
</gene>
<dbReference type="EMBL" id="KE651166">
    <property type="protein sequence ID" value="EEB07383.1"/>
    <property type="molecule type" value="Genomic_DNA"/>
</dbReference>
<evidence type="ECO:0000313" key="11">
    <source>
        <dbReference type="EMBL" id="EEB07383.1"/>
    </source>
</evidence>
<dbReference type="InterPro" id="IPR029044">
    <property type="entry name" value="Nucleotide-diphossugar_trans"/>
</dbReference>
<dbReference type="GeneID" id="7049220"/>
<dbReference type="Gene3D" id="1.25.40.180">
    <property type="match status" value="1"/>
</dbReference>
<protein>
    <recommendedName>
        <fullName evidence="7">Translation initiation factor eIF2B subunit epsilon</fullName>
    </recommendedName>
    <alternativeName>
        <fullName evidence="8">eIF2B GDP-GTP exchange factor subunit epsilon</fullName>
    </alternativeName>
</protein>
<dbReference type="FunFam" id="1.25.40.180:FF:000022">
    <property type="entry name" value="Translation initiation factor eIF-2B epsilon subunit"/>
    <property type="match status" value="1"/>
</dbReference>
<dbReference type="GO" id="GO:0006446">
    <property type="term" value="P:regulation of translational initiation"/>
    <property type="evidence" value="ECO:0007669"/>
    <property type="project" value="EnsemblFungi"/>
</dbReference>
<dbReference type="SUPFAM" id="SSF48371">
    <property type="entry name" value="ARM repeat"/>
    <property type="match status" value="1"/>
</dbReference>
<dbReference type="eggNOG" id="KOG1461">
    <property type="taxonomic scope" value="Eukaryota"/>
</dbReference>
<feature type="domain" description="W2" evidence="10">
    <location>
        <begin position="509"/>
        <end position="675"/>
    </location>
</feature>
<dbReference type="InterPro" id="IPR016024">
    <property type="entry name" value="ARM-type_fold"/>
</dbReference>
<comment type="similarity">
    <text evidence="2">Belongs to the eIF-2B gamma/epsilon subunits family.</text>
</comment>
<dbReference type="Gene3D" id="3.90.550.10">
    <property type="entry name" value="Spore Coat Polysaccharide Biosynthesis Protein SpsA, Chain A"/>
    <property type="match status" value="1"/>
</dbReference>
<dbReference type="GO" id="GO:0003743">
    <property type="term" value="F:translation initiation factor activity"/>
    <property type="evidence" value="ECO:0000318"/>
    <property type="project" value="GO_Central"/>
</dbReference>
<dbReference type="GO" id="GO:0016740">
    <property type="term" value="F:transferase activity"/>
    <property type="evidence" value="ECO:0007669"/>
    <property type="project" value="UniProtKB-KW"/>
</dbReference>
<dbReference type="SMART" id="SM00515">
    <property type="entry name" value="eIF5C"/>
    <property type="match status" value="1"/>
</dbReference>
<dbReference type="JaponicusDB" id="SJAG_02471">
    <property type="gene designation" value="tif225"/>
</dbReference>
<keyword evidence="4 11" id="KW-0396">Initiation factor</keyword>
<evidence type="ECO:0000256" key="7">
    <source>
        <dbReference type="ARBA" id="ARBA00044144"/>
    </source>
</evidence>
<reference evidence="11 13" key="1">
    <citation type="journal article" date="2011" name="Science">
        <title>Comparative functional genomics of the fission yeasts.</title>
        <authorList>
            <person name="Rhind N."/>
            <person name="Chen Z."/>
            <person name="Yassour M."/>
            <person name="Thompson D.A."/>
            <person name="Haas B.J."/>
            <person name="Habib N."/>
            <person name="Wapinski I."/>
            <person name="Roy S."/>
            <person name="Lin M.F."/>
            <person name="Heiman D.I."/>
            <person name="Young S.K."/>
            <person name="Furuya K."/>
            <person name="Guo Y."/>
            <person name="Pidoux A."/>
            <person name="Chen H.M."/>
            <person name="Robbertse B."/>
            <person name="Goldberg J.M."/>
            <person name="Aoki K."/>
            <person name="Bayne E.H."/>
            <person name="Berlin A.M."/>
            <person name="Desjardins C.A."/>
            <person name="Dobbs E."/>
            <person name="Dukaj L."/>
            <person name="Fan L."/>
            <person name="FitzGerald M.G."/>
            <person name="French C."/>
            <person name="Gujja S."/>
            <person name="Hansen K."/>
            <person name="Keifenheim D."/>
            <person name="Levin J.Z."/>
            <person name="Mosher R.A."/>
            <person name="Mueller C.A."/>
            <person name="Pfiffner J."/>
            <person name="Priest M."/>
            <person name="Russ C."/>
            <person name="Smialowska A."/>
            <person name="Swoboda P."/>
            <person name="Sykes S.M."/>
            <person name="Vaughn M."/>
            <person name="Vengrova S."/>
            <person name="Yoder R."/>
            <person name="Zeng Q."/>
            <person name="Allshire R."/>
            <person name="Baulcombe D."/>
            <person name="Birren B.W."/>
            <person name="Brown W."/>
            <person name="Ekwall K."/>
            <person name="Kellis M."/>
            <person name="Leatherwood J."/>
            <person name="Levin H."/>
            <person name="Margalit H."/>
            <person name="Martienssen R."/>
            <person name="Nieduszynski C.A."/>
            <person name="Spatafora J.W."/>
            <person name="Friedman N."/>
            <person name="Dalgaard J.Z."/>
            <person name="Baumann P."/>
            <person name="Niki H."/>
            <person name="Regev A."/>
            <person name="Nusbaum C."/>
        </authorList>
    </citation>
    <scope>NUCLEOTIDE SEQUENCE [LARGE SCALE GENOMIC DNA]</scope>
    <source>
        <strain evidence="13">yFS275 / FY16936</strain>
    </source>
</reference>
<dbReference type="OMA" id="LAQSCKI"/>
<dbReference type="Pfam" id="PF02020">
    <property type="entry name" value="W2"/>
    <property type="match status" value="1"/>
</dbReference>
<dbReference type="InterPro" id="IPR003307">
    <property type="entry name" value="W2_domain"/>
</dbReference>
<organism evidence="11 13">
    <name type="scientific">Schizosaccharomyces japonicus (strain yFS275 / FY16936)</name>
    <name type="common">Fission yeast</name>
    <dbReference type="NCBI Taxonomy" id="402676"/>
    <lineage>
        <taxon>Eukaryota</taxon>
        <taxon>Fungi</taxon>
        <taxon>Dikarya</taxon>
        <taxon>Ascomycota</taxon>
        <taxon>Taphrinomycotina</taxon>
        <taxon>Schizosaccharomycetes</taxon>
        <taxon>Schizosaccharomycetales</taxon>
        <taxon>Schizosaccharomycetaceae</taxon>
        <taxon>Schizosaccharomyces</taxon>
    </lineage>
</organism>
<dbReference type="OrthoDB" id="424572at2759"/>
<dbReference type="GO" id="GO:0005829">
    <property type="term" value="C:cytosol"/>
    <property type="evidence" value="ECO:0007669"/>
    <property type="project" value="UniProtKB-SubCell"/>
</dbReference>
<dbReference type="CDD" id="cd04197">
    <property type="entry name" value="eIF-2B_epsilon_N"/>
    <property type="match status" value="1"/>
</dbReference>
<evidence type="ECO:0000256" key="4">
    <source>
        <dbReference type="ARBA" id="ARBA00022540"/>
    </source>
</evidence>
<proteinExistence type="inferred from homology"/>
<dbReference type="PANTHER" id="PTHR45887">
    <property type="entry name" value="TRANSLATION INITIATION FACTOR EIF-2B SUBUNIT EPSILON"/>
    <property type="match status" value="1"/>
</dbReference>
<sequence>MAPSTKGLNAKLEKPEHALQAIVLSDSYNYRFRPLTLDKPRCLLPLMNTPLIEYTFEFLALAGVQEVYVFCCAHADQVRDYIANSKWNTSASPFKVYTIVSRESLSVGDALRELDAKQLITSDFILVSGDVVSNVPLADVLAKHRARREVDKNSIMTMVVREASPYHRTRAQSESSVFVIDKKTQQCVHYEANEQGKKAISLDPQILSEHEELEIRNDLIDCQIDICSNDVPALFTENFDYQDIRKDFVYGVLTSDLLGKKIHCYVAKDHYAARVRSLQTYDAISKDVIARWTYPLVPDSNLLGQTFSYQRSQIYKEENVVLARSCVVRSKCLIGAYTTIGDATVVSDTVIGRNCTIGSNCKLEDTFLWENVSVGDNCTIQKAIIADGVTIGNNCTIEEGAVIASGVVVGNNVVIPGDMRLTIHESHSQGIPDDPELVGEGGHGLEYCAEEDSDEEELMEASGLVQKFSAVDIESSSDSDYSSSSEDDMDFPNAFSARRDSVTTMNSEDFDEGDFNKEAQQSLERAFEENHEVDIAVLELNTLRMAMNANYHEVRSAIVMALLKYMIALGSPIRDAVNKVMSRWSPLLARLTFNQDDQVDVMLSLQRYCVRFNASRYFPLILTYFYNEEVVDEDGFHQWYDDPRASAGENASLYNGSGQQFMEWLDTAESESSSEEEEEA</sequence>
<dbReference type="InterPro" id="IPR035543">
    <property type="entry name" value="eIF-2B_epsilon_N"/>
</dbReference>
<dbReference type="GO" id="GO:0005851">
    <property type="term" value="C:eukaryotic translation initiation factor 2B complex"/>
    <property type="evidence" value="ECO:0000318"/>
    <property type="project" value="GO_Central"/>
</dbReference>
<dbReference type="HOGENOM" id="CLU_012507_1_0_1"/>
<dbReference type="InterPro" id="IPR056764">
    <property type="entry name" value="LbH_EIF2B3/5"/>
</dbReference>
<name>B6K2K2_SCHJY</name>
<dbReference type="RefSeq" id="XP_002173676.1">
    <property type="nucleotide sequence ID" value="XM_002173640.2"/>
</dbReference>
<dbReference type="Proteomes" id="UP000001744">
    <property type="component" value="Unassembled WGS sequence"/>
</dbReference>
<evidence type="ECO:0000313" key="13">
    <source>
        <dbReference type="Proteomes" id="UP000001744"/>
    </source>
</evidence>
<dbReference type="PROSITE" id="PS51363">
    <property type="entry name" value="W2"/>
    <property type="match status" value="1"/>
</dbReference>
<dbReference type="InterPro" id="IPR051956">
    <property type="entry name" value="eIF2B_epsilon"/>
</dbReference>
<dbReference type="Gene3D" id="2.160.10.10">
    <property type="entry name" value="Hexapeptide repeat proteins"/>
    <property type="match status" value="1"/>
</dbReference>
<dbReference type="FunFam" id="3.90.550.10:FF:000066">
    <property type="entry name" value="Translation initiation factor eIF-2B subunit epsilon"/>
    <property type="match status" value="1"/>
</dbReference>
<dbReference type="GO" id="GO:0002183">
    <property type="term" value="P:cytoplasmic translational initiation"/>
    <property type="evidence" value="ECO:0007669"/>
    <property type="project" value="EnsemblFungi"/>
</dbReference>
<dbReference type="SUPFAM" id="SSF53448">
    <property type="entry name" value="Nucleotide-diphospho-sugar transferases"/>
    <property type="match status" value="1"/>
</dbReference>
<evidence type="ECO:0000256" key="1">
    <source>
        <dbReference type="ARBA" id="ARBA00004514"/>
    </source>
</evidence>
<comment type="subunit">
    <text evidence="9">Component of the translation initiation factor 2B (eIF2B) complex which is a heterodecamer of two sets of five different subunits: alpha, beta, gamma, delta and epsilon. Subunits alpha, beta and delta comprise a regulatory subcomplex and subunits epsilon and gamma comprise a catalytic subcomplex. Within the complex, the hexameric regulatory complex resides at the center, with the two heterodimeric catalytic subcomplexes bound on opposite sides.</text>
</comment>
<dbReference type="InterPro" id="IPR044123">
    <property type="entry name" value="W2_eIF2B_epsilon"/>
</dbReference>
<dbReference type="InterPro" id="IPR018357">
    <property type="entry name" value="Hexapep_transf_CS"/>
</dbReference>
<dbReference type="InterPro" id="IPR011004">
    <property type="entry name" value="Trimer_LpxA-like_sf"/>
</dbReference>
<evidence type="ECO:0000256" key="3">
    <source>
        <dbReference type="ARBA" id="ARBA00022490"/>
    </source>
</evidence>
<evidence type="ECO:0000256" key="9">
    <source>
        <dbReference type="ARBA" id="ARBA00046432"/>
    </source>
</evidence>
<evidence type="ECO:0000256" key="5">
    <source>
        <dbReference type="ARBA" id="ARBA00022679"/>
    </source>
</evidence>
<dbReference type="GO" id="GO:0031369">
    <property type="term" value="F:translation initiation factor binding"/>
    <property type="evidence" value="ECO:0000318"/>
    <property type="project" value="GO_Central"/>
</dbReference>